<evidence type="ECO:0000313" key="4">
    <source>
        <dbReference type="Proteomes" id="UP000321749"/>
    </source>
</evidence>
<feature type="chain" id="PRO_5041653649" description="Lipoprotein" evidence="2">
    <location>
        <begin position="30"/>
        <end position="268"/>
    </location>
</feature>
<protein>
    <recommendedName>
        <fullName evidence="5">Lipoprotein</fullName>
    </recommendedName>
</protein>
<gene>
    <name evidence="3" type="ORF">ABA31_24830</name>
</gene>
<reference evidence="3 4" key="1">
    <citation type="submission" date="2019-07" db="EMBL/GenBank/DDBJ databases">
        <title>Whole genome shotgun sequence of Agrococcus baldri NBRC 103055.</title>
        <authorList>
            <person name="Hosoyama A."/>
            <person name="Uohara A."/>
            <person name="Ohji S."/>
            <person name="Ichikawa N."/>
        </authorList>
    </citation>
    <scope>NUCLEOTIDE SEQUENCE [LARGE SCALE GENOMIC DNA]</scope>
    <source>
        <strain evidence="3 4">NBRC 103055</strain>
    </source>
</reference>
<feature type="region of interest" description="Disordered" evidence="1">
    <location>
        <begin position="26"/>
        <end position="60"/>
    </location>
</feature>
<name>A0AA87RNA9_9MICO</name>
<sequence>MSGTTLVLRASVAAALALALAACSPSAPAQTEAPANPSASAPVTSTAPPASDPTAQDPGADERVFVSQDGAVRFTLPDGWTVDDRSAMGEASEMYDRGPGWLNELVLLDDGGAEMVWYRERYGDDAVVCDDREWPLEVPIEPYGPELLERFQAEGWDAGRVLIVGEADLATRFEHGAAPEAGAVQMGLQTRFERGGCAGVDESLSLGSRIAQVDVVADAPGAQTPDTTLGFPDAESARAWLDGEEAATLVELLSSIEFTGAPLLDAAP</sequence>
<feature type="compositionally biased region" description="Low complexity" evidence="1">
    <location>
        <begin position="26"/>
        <end position="55"/>
    </location>
</feature>
<dbReference type="EMBL" id="BJUU01000020">
    <property type="protein sequence ID" value="GEK81132.1"/>
    <property type="molecule type" value="Genomic_DNA"/>
</dbReference>
<dbReference type="RefSeq" id="WP_146796130.1">
    <property type="nucleotide sequence ID" value="NZ_BJUU01000020.1"/>
</dbReference>
<evidence type="ECO:0008006" key="5">
    <source>
        <dbReference type="Google" id="ProtNLM"/>
    </source>
</evidence>
<accession>A0AA87RNA9</accession>
<keyword evidence="4" id="KW-1185">Reference proteome</keyword>
<evidence type="ECO:0000256" key="2">
    <source>
        <dbReference type="SAM" id="SignalP"/>
    </source>
</evidence>
<comment type="caution">
    <text evidence="3">The sequence shown here is derived from an EMBL/GenBank/DDBJ whole genome shotgun (WGS) entry which is preliminary data.</text>
</comment>
<organism evidence="3 4">
    <name type="scientific">Agrococcus baldri</name>
    <dbReference type="NCBI Taxonomy" id="153730"/>
    <lineage>
        <taxon>Bacteria</taxon>
        <taxon>Bacillati</taxon>
        <taxon>Actinomycetota</taxon>
        <taxon>Actinomycetes</taxon>
        <taxon>Micrococcales</taxon>
        <taxon>Microbacteriaceae</taxon>
        <taxon>Agrococcus</taxon>
    </lineage>
</organism>
<proteinExistence type="predicted"/>
<dbReference type="AlphaFoldDB" id="A0AA87RNA9"/>
<evidence type="ECO:0000256" key="1">
    <source>
        <dbReference type="SAM" id="MobiDB-lite"/>
    </source>
</evidence>
<evidence type="ECO:0000313" key="3">
    <source>
        <dbReference type="EMBL" id="GEK81132.1"/>
    </source>
</evidence>
<dbReference type="Proteomes" id="UP000321749">
    <property type="component" value="Unassembled WGS sequence"/>
</dbReference>
<keyword evidence="2" id="KW-0732">Signal</keyword>
<feature type="signal peptide" evidence="2">
    <location>
        <begin position="1"/>
        <end position="29"/>
    </location>
</feature>